<keyword evidence="1" id="KW-0812">Transmembrane</keyword>
<keyword evidence="1" id="KW-0472">Membrane</keyword>
<accession>A0ABR1KSF6</accession>
<dbReference type="EMBL" id="JBBPHU010000004">
    <property type="protein sequence ID" value="KAK7519079.1"/>
    <property type="molecule type" value="Genomic_DNA"/>
</dbReference>
<reference evidence="2 3" key="1">
    <citation type="submission" date="2024-04" db="EMBL/GenBank/DDBJ databases">
        <title>Phyllosticta paracitricarpa is synonymous to the EU quarantine fungus P. citricarpa based on phylogenomic analyses.</title>
        <authorList>
            <consortium name="Lawrence Berkeley National Laboratory"/>
            <person name="Van Ingen-Buijs V.A."/>
            <person name="Van Westerhoven A.C."/>
            <person name="Haridas S."/>
            <person name="Skiadas P."/>
            <person name="Martin F."/>
            <person name="Groenewald J.Z."/>
            <person name="Crous P.W."/>
            <person name="Seidl M.F."/>
        </authorList>
    </citation>
    <scope>NUCLEOTIDE SEQUENCE [LARGE SCALE GENOMIC DNA]</scope>
    <source>
        <strain evidence="2 3">CBS 123371</strain>
    </source>
</reference>
<evidence type="ECO:0008006" key="4">
    <source>
        <dbReference type="Google" id="ProtNLM"/>
    </source>
</evidence>
<gene>
    <name evidence="2" type="ORF">IWZ03DRAFT_164172</name>
</gene>
<name>A0ABR1KSF6_9PEZI</name>
<proteinExistence type="predicted"/>
<sequence>MYEAVNSPQPPYLPPLSHAILHTYIPTPRHHTTPHIHPYVPTQRGINPHPHPRLTAWPRGALFGTRERASERVSERWMPNVFDSFRSCVVLWFVYVATHVLLSLVPLVVLRLFVRYAKQPTCCLRLGGCMMAGGVAASCQTRTEKTSEQEQEEDGEIFCR</sequence>
<organism evidence="2 3">
    <name type="scientific">Phyllosticta citriasiana</name>
    <dbReference type="NCBI Taxonomy" id="595635"/>
    <lineage>
        <taxon>Eukaryota</taxon>
        <taxon>Fungi</taxon>
        <taxon>Dikarya</taxon>
        <taxon>Ascomycota</taxon>
        <taxon>Pezizomycotina</taxon>
        <taxon>Dothideomycetes</taxon>
        <taxon>Dothideomycetes incertae sedis</taxon>
        <taxon>Botryosphaeriales</taxon>
        <taxon>Phyllostictaceae</taxon>
        <taxon>Phyllosticta</taxon>
    </lineage>
</organism>
<keyword evidence="3" id="KW-1185">Reference proteome</keyword>
<feature type="transmembrane region" description="Helical" evidence="1">
    <location>
        <begin position="89"/>
        <end position="110"/>
    </location>
</feature>
<protein>
    <recommendedName>
        <fullName evidence="4">Transmembrane protein</fullName>
    </recommendedName>
</protein>
<keyword evidence="1" id="KW-1133">Transmembrane helix</keyword>
<comment type="caution">
    <text evidence="2">The sequence shown here is derived from an EMBL/GenBank/DDBJ whole genome shotgun (WGS) entry which is preliminary data.</text>
</comment>
<evidence type="ECO:0000313" key="3">
    <source>
        <dbReference type="Proteomes" id="UP001363622"/>
    </source>
</evidence>
<evidence type="ECO:0000256" key="1">
    <source>
        <dbReference type="SAM" id="Phobius"/>
    </source>
</evidence>
<dbReference type="Proteomes" id="UP001363622">
    <property type="component" value="Unassembled WGS sequence"/>
</dbReference>
<evidence type="ECO:0000313" key="2">
    <source>
        <dbReference type="EMBL" id="KAK7519079.1"/>
    </source>
</evidence>